<reference evidence="5" key="1">
    <citation type="submission" date="2020-01" db="EMBL/GenBank/DDBJ databases">
        <authorList>
            <person name="Meier V. D."/>
            <person name="Meier V D."/>
        </authorList>
    </citation>
    <scope>NUCLEOTIDE SEQUENCE</scope>
    <source>
        <strain evidence="5">HLG_WM_MAG_10</strain>
    </source>
</reference>
<proteinExistence type="inferred from homology"/>
<dbReference type="GO" id="GO:0005829">
    <property type="term" value="C:cytosol"/>
    <property type="evidence" value="ECO:0007669"/>
    <property type="project" value="TreeGrafter"/>
</dbReference>
<dbReference type="InterPro" id="IPR020841">
    <property type="entry name" value="PKS_Beta-ketoAc_synthase_dom"/>
</dbReference>
<dbReference type="InterPro" id="IPR014030">
    <property type="entry name" value="Ketoacyl_synth_N"/>
</dbReference>
<dbReference type="SMART" id="SM00825">
    <property type="entry name" value="PKS_KS"/>
    <property type="match status" value="1"/>
</dbReference>
<accession>A0A6S6U1N7</accession>
<gene>
    <name evidence="5" type="ORF">HELGO_WM20356</name>
</gene>
<dbReference type="CDD" id="cd00834">
    <property type="entry name" value="KAS_I_II"/>
    <property type="match status" value="1"/>
</dbReference>
<dbReference type="Gene3D" id="3.40.47.10">
    <property type="match status" value="1"/>
</dbReference>
<feature type="domain" description="Ketosynthase family 3 (KS3)" evidence="4">
    <location>
        <begin position="1"/>
        <end position="396"/>
    </location>
</feature>
<dbReference type="InterPro" id="IPR016039">
    <property type="entry name" value="Thiolase-like"/>
</dbReference>
<dbReference type="PROSITE" id="PS52004">
    <property type="entry name" value="KS3_2"/>
    <property type="match status" value="1"/>
</dbReference>
<name>A0A6S6U1N7_9BACT</name>
<dbReference type="PANTHER" id="PTHR11712">
    <property type="entry name" value="POLYKETIDE SYNTHASE-RELATED"/>
    <property type="match status" value="1"/>
</dbReference>
<dbReference type="PROSITE" id="PS00606">
    <property type="entry name" value="KS3_1"/>
    <property type="match status" value="1"/>
</dbReference>
<evidence type="ECO:0000259" key="4">
    <source>
        <dbReference type="PROSITE" id="PS52004"/>
    </source>
</evidence>
<dbReference type="GO" id="GO:0004315">
    <property type="term" value="F:3-oxoacyl-[acyl-carrier-protein] synthase activity"/>
    <property type="evidence" value="ECO:0007669"/>
    <property type="project" value="UniProtKB-EC"/>
</dbReference>
<evidence type="ECO:0000256" key="2">
    <source>
        <dbReference type="ARBA" id="ARBA00022679"/>
    </source>
</evidence>
<dbReference type="AlphaFoldDB" id="A0A6S6U1N7"/>
<dbReference type="PANTHER" id="PTHR11712:SF336">
    <property type="entry name" value="3-OXOACYL-[ACYL-CARRIER-PROTEIN] SYNTHASE, MITOCHONDRIAL"/>
    <property type="match status" value="1"/>
</dbReference>
<comment type="similarity">
    <text evidence="1 3">Belongs to the thiolase-like superfamily. Beta-ketoacyl-ACP synthases family.</text>
</comment>
<dbReference type="Pfam" id="PF02801">
    <property type="entry name" value="Ketoacyl-synt_C"/>
    <property type="match status" value="1"/>
</dbReference>
<keyword evidence="2 3" id="KW-0808">Transferase</keyword>
<dbReference type="Pfam" id="PF00109">
    <property type="entry name" value="ketoacyl-synt"/>
    <property type="match status" value="1"/>
</dbReference>
<sequence>MTRVLITGIGVISAIGKNVAENRIQLQKGQTGIGKGTLIDSRYVDVFPFGEVPYSTESLMEMAGIAGEKGITRTDILATVAFQEALASSGMSPKEVSAMDTAFISASTVGGMSMTDELYRDGNKIGAPSDYLSSYICGAHTLKLADRYKMKGVSTTFNTACSSSTNSIMFGAKLIKSGRAKRAIVGGSDGLAKFTINGFNALRILSPKPCMPFDKDRSGLTLGEGAAFLILESEELVGNKKVYGEVTGYGNTNDAFHPSSISDDAIGIIGSISQAIETAQLQPNQIDYINAHGTGTENNDISEMFGLNKVFGTIPPYQSTKAYTGHTLAAAGGIEAVFSLLAMENSELYSSLNCINPIEEYDARPISAYQSAYEIKHILSNSFGFGGNCSSIILSKA</sequence>
<dbReference type="SUPFAM" id="SSF53901">
    <property type="entry name" value="Thiolase-like"/>
    <property type="match status" value="2"/>
</dbReference>
<dbReference type="EC" id="2.3.1.179" evidence="5"/>
<dbReference type="GO" id="GO:0006633">
    <property type="term" value="P:fatty acid biosynthetic process"/>
    <property type="evidence" value="ECO:0007669"/>
    <property type="project" value="InterPro"/>
</dbReference>
<dbReference type="EMBL" id="CACVAQ010000366">
    <property type="protein sequence ID" value="CAA6825595.1"/>
    <property type="molecule type" value="Genomic_DNA"/>
</dbReference>
<evidence type="ECO:0000313" key="5">
    <source>
        <dbReference type="EMBL" id="CAA6825595.1"/>
    </source>
</evidence>
<dbReference type="InterPro" id="IPR000794">
    <property type="entry name" value="Beta-ketoacyl_synthase"/>
</dbReference>
<keyword evidence="5" id="KW-0012">Acyltransferase</keyword>
<protein>
    <submittedName>
        <fullName evidence="5">3-oxoacyl-[acyl-carrier-protein] synthase, KASII (EC)</fullName>
        <ecNumber evidence="5">2.3.1.179</ecNumber>
    </submittedName>
</protein>
<dbReference type="InterPro" id="IPR018201">
    <property type="entry name" value="Ketoacyl_synth_AS"/>
</dbReference>
<evidence type="ECO:0000256" key="3">
    <source>
        <dbReference type="RuleBase" id="RU003694"/>
    </source>
</evidence>
<dbReference type="InterPro" id="IPR014031">
    <property type="entry name" value="Ketoacyl_synth_C"/>
</dbReference>
<evidence type="ECO:0000256" key="1">
    <source>
        <dbReference type="ARBA" id="ARBA00008467"/>
    </source>
</evidence>
<organism evidence="5">
    <name type="scientific">uncultured Aureispira sp</name>
    <dbReference type="NCBI Taxonomy" id="1331704"/>
    <lineage>
        <taxon>Bacteria</taxon>
        <taxon>Pseudomonadati</taxon>
        <taxon>Bacteroidota</taxon>
        <taxon>Saprospiria</taxon>
        <taxon>Saprospirales</taxon>
        <taxon>Saprospiraceae</taxon>
        <taxon>Aureispira</taxon>
        <taxon>environmental samples</taxon>
    </lineage>
</organism>